<dbReference type="FunFam" id="3.30.70.20:FF:000002">
    <property type="entry name" value="NADH-ubiquinone oxidoreductase 75 kDa subunit"/>
    <property type="match status" value="1"/>
</dbReference>
<dbReference type="PROSITE" id="PS51839">
    <property type="entry name" value="4FE4S_HC3"/>
    <property type="match status" value="1"/>
</dbReference>
<evidence type="ECO:0000256" key="2">
    <source>
        <dbReference type="ARBA" id="ARBA00005404"/>
    </source>
</evidence>
<keyword evidence="4 13" id="KW-0001">2Fe-2S</keyword>
<dbReference type="NCBIfam" id="TIGR01973">
    <property type="entry name" value="NuoG"/>
    <property type="match status" value="1"/>
</dbReference>
<evidence type="ECO:0000256" key="12">
    <source>
        <dbReference type="ARBA" id="ARBA00047712"/>
    </source>
</evidence>
<dbReference type="PROSITE" id="PS51085">
    <property type="entry name" value="2FE2S_FER_2"/>
    <property type="match status" value="1"/>
</dbReference>
<dbReference type="PROSITE" id="PS51669">
    <property type="entry name" value="4FE4S_MOW_BIS_MGD"/>
    <property type="match status" value="1"/>
</dbReference>
<evidence type="ECO:0000256" key="1">
    <source>
        <dbReference type="ARBA" id="ARBA00001966"/>
    </source>
</evidence>
<dbReference type="FunFam" id="3.10.20.740:FF:000001">
    <property type="entry name" value="NADH-quinone oxidoreductase subunit G"/>
    <property type="match status" value="1"/>
</dbReference>
<dbReference type="PROSITE" id="PS00643">
    <property type="entry name" value="COMPLEX1_75K_3"/>
    <property type="match status" value="1"/>
</dbReference>
<reference evidence="17 18" key="1">
    <citation type="submission" date="2019-03" db="EMBL/GenBank/DDBJ databases">
        <title>Genomic Encyclopedia of Type Strains, Phase IV (KMG-IV): sequencing the most valuable type-strain genomes for metagenomic binning, comparative biology and taxonomic classification.</title>
        <authorList>
            <person name="Goeker M."/>
        </authorList>
    </citation>
    <scope>NUCLEOTIDE SEQUENCE [LARGE SCALE GENOMIC DNA]</scope>
    <source>
        <strain evidence="17 18">DSM 25488</strain>
    </source>
</reference>
<dbReference type="GO" id="GO:0016651">
    <property type="term" value="F:oxidoreductase activity, acting on NAD(P)H"/>
    <property type="evidence" value="ECO:0007669"/>
    <property type="project" value="InterPro"/>
</dbReference>
<dbReference type="SUPFAM" id="SSF53706">
    <property type="entry name" value="Formate dehydrogenase/DMSO reductase, domains 1-3"/>
    <property type="match status" value="1"/>
</dbReference>
<dbReference type="PANTHER" id="PTHR43105:SF13">
    <property type="entry name" value="NADH-UBIQUINONE OXIDOREDUCTASE 75 KDA SUBUNIT, MITOCHONDRIAL"/>
    <property type="match status" value="1"/>
</dbReference>
<keyword evidence="9 13" id="KW-0411">Iron-sulfur</keyword>
<dbReference type="GO" id="GO:0051537">
    <property type="term" value="F:2 iron, 2 sulfur cluster binding"/>
    <property type="evidence" value="ECO:0007669"/>
    <property type="project" value="UniProtKB-UniRule"/>
</dbReference>
<dbReference type="GO" id="GO:0042773">
    <property type="term" value="P:ATP synthesis coupled electron transport"/>
    <property type="evidence" value="ECO:0007669"/>
    <property type="project" value="InterPro"/>
</dbReference>
<name>A0A4V3DHJ1_9GAMM</name>
<dbReference type="SUPFAM" id="SSF54862">
    <property type="entry name" value="4Fe-4S ferredoxins"/>
    <property type="match status" value="1"/>
</dbReference>
<proteinExistence type="inferred from homology"/>
<dbReference type="InterPro" id="IPR009010">
    <property type="entry name" value="Asp_de-COase-like_dom_sf"/>
</dbReference>
<dbReference type="Gene3D" id="3.30.70.20">
    <property type="match status" value="1"/>
</dbReference>
<organism evidence="17 18">
    <name type="scientific">Marinicella litoralis</name>
    <dbReference type="NCBI Taxonomy" id="644220"/>
    <lineage>
        <taxon>Bacteria</taxon>
        <taxon>Pseudomonadati</taxon>
        <taxon>Pseudomonadota</taxon>
        <taxon>Gammaproteobacteria</taxon>
        <taxon>Lysobacterales</taxon>
        <taxon>Marinicellaceae</taxon>
        <taxon>Marinicella</taxon>
    </lineage>
</organism>
<evidence type="ECO:0000256" key="4">
    <source>
        <dbReference type="ARBA" id="ARBA00022714"/>
    </source>
</evidence>
<comment type="function">
    <text evidence="13">NDH-1 shuttles electrons from NADH, via FMN and iron-sulfur (Fe-S) centers, to quinones in the respiratory chain. Couples the redox reaction to proton translocation (for every two electrons transferred, four hydrogen ions are translocated across the cytoplasmic membrane), and thus conserves the redox energy in a proton gradient.</text>
</comment>
<feature type="domain" description="4Fe-4S His(Cys)3-ligated-type" evidence="16">
    <location>
        <begin position="89"/>
        <end position="128"/>
    </location>
</feature>
<evidence type="ECO:0000256" key="13">
    <source>
        <dbReference type="RuleBase" id="RU003525"/>
    </source>
</evidence>
<evidence type="ECO:0000259" key="16">
    <source>
        <dbReference type="PROSITE" id="PS51839"/>
    </source>
</evidence>
<protein>
    <recommendedName>
        <fullName evidence="13">NADH-quinone oxidoreductase</fullName>
        <ecNumber evidence="13">7.1.1.-</ecNumber>
    </recommendedName>
</protein>
<evidence type="ECO:0000256" key="5">
    <source>
        <dbReference type="ARBA" id="ARBA00022719"/>
    </source>
</evidence>
<evidence type="ECO:0000256" key="6">
    <source>
        <dbReference type="ARBA" id="ARBA00022723"/>
    </source>
</evidence>
<gene>
    <name evidence="17" type="ORF">C8D91_2247</name>
</gene>
<evidence type="ECO:0000313" key="18">
    <source>
        <dbReference type="Proteomes" id="UP000295724"/>
    </source>
</evidence>
<dbReference type="GO" id="GO:0008137">
    <property type="term" value="F:NADH dehydrogenase (ubiquinone) activity"/>
    <property type="evidence" value="ECO:0007669"/>
    <property type="project" value="UniProtKB-UniRule"/>
</dbReference>
<dbReference type="Pfam" id="PF22117">
    <property type="entry name" value="Fer4_Nqo3"/>
    <property type="match status" value="1"/>
</dbReference>
<keyword evidence="18" id="KW-1185">Reference proteome</keyword>
<dbReference type="InterPro" id="IPR050123">
    <property type="entry name" value="Prok_molybdopt-oxidoreductase"/>
</dbReference>
<evidence type="ECO:0000259" key="15">
    <source>
        <dbReference type="PROSITE" id="PS51669"/>
    </source>
</evidence>
<dbReference type="SUPFAM" id="SSF50692">
    <property type="entry name" value="ADC-like"/>
    <property type="match status" value="1"/>
</dbReference>
<keyword evidence="6 13" id="KW-0479">Metal-binding</keyword>
<dbReference type="AlphaFoldDB" id="A0A4V3DHJ1"/>
<dbReference type="InterPro" id="IPR019574">
    <property type="entry name" value="NADH_UbQ_OxRdtase_Gsu_4Fe4S-bd"/>
</dbReference>
<evidence type="ECO:0000256" key="11">
    <source>
        <dbReference type="ARBA" id="ARBA00026021"/>
    </source>
</evidence>
<dbReference type="InterPro" id="IPR054351">
    <property type="entry name" value="NADH_UbQ_OxRdtase_ferredoxin"/>
</dbReference>
<dbReference type="InterPro" id="IPR001041">
    <property type="entry name" value="2Fe-2S_ferredoxin-type"/>
</dbReference>
<dbReference type="PROSITE" id="PS00642">
    <property type="entry name" value="COMPLEX1_75K_2"/>
    <property type="match status" value="1"/>
</dbReference>
<dbReference type="EC" id="7.1.1.-" evidence="13"/>
<dbReference type="Proteomes" id="UP000295724">
    <property type="component" value="Unassembled WGS sequence"/>
</dbReference>
<evidence type="ECO:0000256" key="10">
    <source>
        <dbReference type="ARBA" id="ARBA00023027"/>
    </source>
</evidence>
<keyword evidence="7 13" id="KW-1278">Translocase</keyword>
<comment type="caution">
    <text evidence="17">The sequence shown here is derived from an EMBL/GenBank/DDBJ whole genome shotgun (WGS) entry which is preliminary data.</text>
</comment>
<comment type="cofactor">
    <cofactor evidence="1 13">
        <name>[4Fe-4S] cluster</name>
        <dbReference type="ChEBI" id="CHEBI:49883"/>
    </cofactor>
</comment>
<sequence length="777" mass="85530">MTDTTNKVADNTVSIEIDGRAVQAEKGSMIIEAADREGIKIPRFCYHKKLSIAANCRMCMVDVEKAPKPMPACATPVMDGMKVYTQSKRATDAQRNVMEFLLINHPLDCPICDQGGECELQDVSMGYGRDVSRYVDSKRVVKDENLGSLIATDMTRCILCTRCVRFLNEVAGTDELGGIGRGDKTNISTAVGNSVQSEMSGNIIDLCPVGALTNKPFRYKARAWELMATSAVSMHDGIGSNLYYHTRNGEILRTVPQDNDEVNEAWISDRDRYAIHGFKNTKNRLLYPMIKENGQWNELSWEDALATLVKQFKKFDGEEIALFTSNYASTEEYYLLKQLFDNLGSHDCEHRINITDFSEHDRLPRVDVKLAQVAKQKKVVIVGGNIRHEQPILNHKIRQAWLNGAEVSSFGPKSYGANYNLLHDFVGNQINWVKQLGSLAKSVAEISKQYPSGSLADWVKSQKTDEDINHLAKQLLKDGVNALFIVGQVSEAHPQANMIKALTAWLAQVTAGQVNELIAGSNTSGAFLAGLHSPGDIKQKSHSLNIIYQAEIQDFADQAAIKNALTNSDFSVAFNAYCDESLLSRVDLVFPIALLPEITGSLVSNYGERQVSMVAQKAPGLTKPGWRVLRVLGNLLGHSGFEYEDINDVMAKTVKFQSQDPVINQDCQVNDVEVKGLALFANHGIYDTDPLCRRSEPLQTSALATSDTVFVNPKDLISIGFNEGDLVTVEQEGRYAELTLAVTSSIAEGTAMVNMGRTSALNLNASELNVGIIGVQS</sequence>
<evidence type="ECO:0000259" key="14">
    <source>
        <dbReference type="PROSITE" id="PS51085"/>
    </source>
</evidence>
<dbReference type="Gene3D" id="3.10.20.740">
    <property type="match status" value="1"/>
</dbReference>
<evidence type="ECO:0000256" key="9">
    <source>
        <dbReference type="ARBA" id="ARBA00023014"/>
    </source>
</evidence>
<feature type="domain" description="2Fe-2S ferredoxin-type" evidence="14">
    <location>
        <begin position="11"/>
        <end position="89"/>
    </location>
</feature>
<feature type="domain" description="4Fe-4S Mo/W bis-MGD-type" evidence="15">
    <location>
        <begin position="225"/>
        <end position="282"/>
    </location>
</feature>
<dbReference type="Pfam" id="PF22151">
    <property type="entry name" value="Fer4_NDSU1"/>
    <property type="match status" value="1"/>
</dbReference>
<dbReference type="EMBL" id="SNZB01000005">
    <property type="protein sequence ID" value="TDR18331.1"/>
    <property type="molecule type" value="Genomic_DNA"/>
</dbReference>
<comment type="catalytic activity">
    <reaction evidence="12 13">
        <text>a quinone + NADH + 5 H(+)(in) = a quinol + NAD(+) + 4 H(+)(out)</text>
        <dbReference type="Rhea" id="RHEA:57888"/>
        <dbReference type="ChEBI" id="CHEBI:15378"/>
        <dbReference type="ChEBI" id="CHEBI:24646"/>
        <dbReference type="ChEBI" id="CHEBI:57540"/>
        <dbReference type="ChEBI" id="CHEBI:57945"/>
        <dbReference type="ChEBI" id="CHEBI:132124"/>
    </reaction>
</comment>
<dbReference type="Pfam" id="PF13510">
    <property type="entry name" value="Fer2_4"/>
    <property type="match status" value="1"/>
</dbReference>
<comment type="subunit">
    <text evidence="11">Composed of 13 different subunits. Subunits NuoCD, E, F, and G constitute the peripheral sector of the complex.</text>
</comment>
<comment type="similarity">
    <text evidence="2 13">Belongs to the complex I 75 kDa subunit family.</text>
</comment>
<dbReference type="OrthoDB" id="9810782at2"/>
<dbReference type="SUPFAM" id="SSF54292">
    <property type="entry name" value="2Fe-2S ferredoxin-like"/>
    <property type="match status" value="1"/>
</dbReference>
<dbReference type="Pfam" id="PF00384">
    <property type="entry name" value="Molybdopterin"/>
    <property type="match status" value="1"/>
</dbReference>
<dbReference type="Gene3D" id="3.40.50.740">
    <property type="match status" value="1"/>
</dbReference>
<dbReference type="InterPro" id="IPR006963">
    <property type="entry name" value="Mopterin_OxRdtase_4Fe-4S_dom"/>
</dbReference>
<evidence type="ECO:0000313" key="17">
    <source>
        <dbReference type="EMBL" id="TDR18331.1"/>
    </source>
</evidence>
<dbReference type="InterPro" id="IPR000283">
    <property type="entry name" value="NADH_UbQ_OxRdtase_75kDa_su_CS"/>
</dbReference>
<dbReference type="Pfam" id="PF10588">
    <property type="entry name" value="NADH-G_4Fe-4S_3"/>
    <property type="match status" value="1"/>
</dbReference>
<evidence type="ECO:0000256" key="8">
    <source>
        <dbReference type="ARBA" id="ARBA00023004"/>
    </source>
</evidence>
<dbReference type="InterPro" id="IPR010228">
    <property type="entry name" value="NADH_UbQ_OxRdtase_Gsu"/>
</dbReference>
<dbReference type="SMART" id="SM00929">
    <property type="entry name" value="NADH-G_4Fe-4S_3"/>
    <property type="match status" value="1"/>
</dbReference>
<evidence type="ECO:0000256" key="3">
    <source>
        <dbReference type="ARBA" id="ARBA00022485"/>
    </source>
</evidence>
<dbReference type="InterPro" id="IPR006656">
    <property type="entry name" value="Mopterin_OxRdtase"/>
</dbReference>
<dbReference type="CDD" id="cd00207">
    <property type="entry name" value="fer2"/>
    <property type="match status" value="1"/>
</dbReference>
<keyword evidence="5 13" id="KW-0874">Quinone</keyword>
<accession>A0A4V3DHJ1</accession>
<dbReference type="InterPro" id="IPR036010">
    <property type="entry name" value="2Fe-2S_ferredoxin-like_sf"/>
</dbReference>
<dbReference type="GO" id="GO:0016020">
    <property type="term" value="C:membrane"/>
    <property type="evidence" value="ECO:0007669"/>
    <property type="project" value="InterPro"/>
</dbReference>
<dbReference type="GO" id="GO:0048038">
    <property type="term" value="F:quinone binding"/>
    <property type="evidence" value="ECO:0007669"/>
    <property type="project" value="UniProtKB-UniRule"/>
</dbReference>
<dbReference type="Gene3D" id="3.30.200.210">
    <property type="match status" value="1"/>
</dbReference>
<evidence type="ECO:0000256" key="7">
    <source>
        <dbReference type="ARBA" id="ARBA00022967"/>
    </source>
</evidence>
<keyword evidence="10 13" id="KW-0520">NAD</keyword>
<comment type="cofactor">
    <cofactor evidence="13">
        <name>[2Fe-2S] cluster</name>
        <dbReference type="ChEBI" id="CHEBI:190135"/>
    </cofactor>
    <text evidence="13">Binds 1 [2Fe-2S] cluster per subunit.</text>
</comment>
<dbReference type="PROSITE" id="PS00641">
    <property type="entry name" value="COMPLEX1_75K_1"/>
    <property type="match status" value="1"/>
</dbReference>
<dbReference type="RefSeq" id="WP_099019661.1">
    <property type="nucleotide sequence ID" value="NZ_NIHB01000003.1"/>
</dbReference>
<keyword evidence="3 13" id="KW-0004">4Fe-4S</keyword>
<keyword evidence="8 13" id="KW-0408">Iron</keyword>
<dbReference type="PANTHER" id="PTHR43105">
    <property type="entry name" value="RESPIRATORY NITRATE REDUCTASE"/>
    <property type="match status" value="1"/>
</dbReference>
<dbReference type="GO" id="GO:0046872">
    <property type="term" value="F:metal ion binding"/>
    <property type="evidence" value="ECO:0007669"/>
    <property type="project" value="UniProtKB-UniRule"/>
</dbReference>
<dbReference type="GO" id="GO:0051539">
    <property type="term" value="F:4 iron, 4 sulfur cluster binding"/>
    <property type="evidence" value="ECO:0007669"/>
    <property type="project" value="UniProtKB-KW"/>
</dbReference>